<sequence>MVVSQSAFALMVFTDRLFMSQIGALHIASALGGGVTFFVTIALFQGVISYATALVAQYLGSGQLDKCPRVVTQGVIMALAVQPLLWLIGWQAAKLFALMGHAPDQVALERQYFFVLLAGSFLALSKTCIASYFSGIARTRVVMISDVLGVLVNVPLSYVLIFGKLGLPELGIQGAALGTVIATGFSVAIYALFYFNRIHRKRFSVLRSFHFDRGISLRYVRLGLPSGIEVFVGAGTFNLFLLLFQSYGVNEGAAMAIVFNWDMLNYVPLIGMNIAVTSMIGRYVGAGDMTRTNQVISAAFLLAVGYSVLLGLFFILAREQLMNVFATPGEDFSVIVALGSQMMIGLATYVLADAAILIASGVLRGAGDTRWLMNTSMLLHVLMLLVQVYIIKVAVLGPMASWWAFVAMLLMLAAIYLRRLFGSRWRSPERLAKVMAE</sequence>
<evidence type="ECO:0000313" key="12">
    <source>
        <dbReference type="Proteomes" id="UP000321933"/>
    </source>
</evidence>
<evidence type="ECO:0000256" key="3">
    <source>
        <dbReference type="ARBA" id="ARBA00022449"/>
    </source>
</evidence>
<proteinExistence type="predicted"/>
<feature type="transmembrane region" description="Helical" evidence="10">
    <location>
        <begin position="332"/>
        <end position="359"/>
    </location>
</feature>
<keyword evidence="7" id="KW-0406">Ion transport</keyword>
<dbReference type="OrthoDB" id="9780160at2"/>
<feature type="transmembrane region" description="Helical" evidence="10">
    <location>
        <begin position="402"/>
        <end position="421"/>
    </location>
</feature>
<name>A0A5C9A0N4_9GAMM</name>
<dbReference type="PIRSF" id="PIRSF006603">
    <property type="entry name" value="DinF"/>
    <property type="match status" value="1"/>
</dbReference>
<dbReference type="EMBL" id="VRYZ01000002">
    <property type="protein sequence ID" value="TXS93619.1"/>
    <property type="molecule type" value="Genomic_DNA"/>
</dbReference>
<feature type="transmembrane region" description="Helical" evidence="10">
    <location>
        <begin position="112"/>
        <end position="134"/>
    </location>
</feature>
<evidence type="ECO:0000256" key="1">
    <source>
        <dbReference type="ARBA" id="ARBA00004429"/>
    </source>
</evidence>
<dbReference type="GO" id="GO:0006811">
    <property type="term" value="P:monoatomic ion transport"/>
    <property type="evidence" value="ECO:0007669"/>
    <property type="project" value="UniProtKB-KW"/>
</dbReference>
<keyword evidence="2" id="KW-0813">Transport</keyword>
<evidence type="ECO:0000256" key="10">
    <source>
        <dbReference type="SAM" id="Phobius"/>
    </source>
</evidence>
<keyword evidence="3" id="KW-0050">Antiport</keyword>
<accession>A0A5C9A0N4</accession>
<keyword evidence="5 10" id="KW-0812">Transmembrane</keyword>
<protein>
    <recommendedName>
        <fullName evidence="9">Multidrug-efflux transporter</fullName>
    </recommendedName>
</protein>
<keyword evidence="8 10" id="KW-0472">Membrane</keyword>
<dbReference type="GO" id="GO:0015297">
    <property type="term" value="F:antiporter activity"/>
    <property type="evidence" value="ECO:0007669"/>
    <property type="project" value="UniProtKB-KW"/>
</dbReference>
<dbReference type="PANTHER" id="PTHR43298">
    <property type="entry name" value="MULTIDRUG RESISTANCE PROTEIN NORM-RELATED"/>
    <property type="match status" value="1"/>
</dbReference>
<evidence type="ECO:0000256" key="2">
    <source>
        <dbReference type="ARBA" id="ARBA00022448"/>
    </source>
</evidence>
<dbReference type="InterPro" id="IPR002528">
    <property type="entry name" value="MATE_fam"/>
</dbReference>
<organism evidence="11 12">
    <name type="scientific">Parahaliea aestuarii</name>
    <dbReference type="NCBI Taxonomy" id="1852021"/>
    <lineage>
        <taxon>Bacteria</taxon>
        <taxon>Pseudomonadati</taxon>
        <taxon>Pseudomonadota</taxon>
        <taxon>Gammaproteobacteria</taxon>
        <taxon>Cellvibrionales</taxon>
        <taxon>Halieaceae</taxon>
        <taxon>Parahaliea</taxon>
    </lineage>
</organism>
<gene>
    <name evidence="11" type="ORF">FVW59_05225</name>
</gene>
<dbReference type="PANTHER" id="PTHR43298:SF2">
    <property type="entry name" value="FMN_FAD EXPORTER YEEO-RELATED"/>
    <property type="match status" value="1"/>
</dbReference>
<feature type="transmembrane region" description="Helical" evidence="10">
    <location>
        <begin position="219"/>
        <end position="244"/>
    </location>
</feature>
<reference evidence="11 12" key="1">
    <citation type="submission" date="2019-08" db="EMBL/GenBank/DDBJ databases">
        <title>Parahaliea maris sp. nov., isolated from the surface seawater.</title>
        <authorList>
            <person name="Liu Y."/>
        </authorList>
    </citation>
    <scope>NUCLEOTIDE SEQUENCE [LARGE SCALE GENOMIC DNA]</scope>
    <source>
        <strain evidence="11 12">S2-26</strain>
    </source>
</reference>
<evidence type="ECO:0000256" key="6">
    <source>
        <dbReference type="ARBA" id="ARBA00022989"/>
    </source>
</evidence>
<keyword evidence="4" id="KW-1003">Cell membrane</keyword>
<feature type="transmembrane region" description="Helical" evidence="10">
    <location>
        <begin position="264"/>
        <end position="284"/>
    </location>
</feature>
<feature type="transmembrane region" description="Helical" evidence="10">
    <location>
        <begin position="296"/>
        <end position="317"/>
    </location>
</feature>
<evidence type="ECO:0000256" key="7">
    <source>
        <dbReference type="ARBA" id="ARBA00023065"/>
    </source>
</evidence>
<evidence type="ECO:0000256" key="9">
    <source>
        <dbReference type="ARBA" id="ARBA00031636"/>
    </source>
</evidence>
<feature type="transmembrane region" description="Helical" evidence="10">
    <location>
        <begin position="141"/>
        <end position="163"/>
    </location>
</feature>
<evidence type="ECO:0000256" key="8">
    <source>
        <dbReference type="ARBA" id="ARBA00023136"/>
    </source>
</evidence>
<dbReference type="GO" id="GO:0042910">
    <property type="term" value="F:xenobiotic transmembrane transporter activity"/>
    <property type="evidence" value="ECO:0007669"/>
    <property type="project" value="InterPro"/>
</dbReference>
<feature type="transmembrane region" description="Helical" evidence="10">
    <location>
        <begin position="371"/>
        <end position="390"/>
    </location>
</feature>
<dbReference type="InterPro" id="IPR048279">
    <property type="entry name" value="MdtK-like"/>
</dbReference>
<feature type="transmembrane region" description="Helical" evidence="10">
    <location>
        <begin position="71"/>
        <end position="92"/>
    </location>
</feature>
<dbReference type="Proteomes" id="UP000321933">
    <property type="component" value="Unassembled WGS sequence"/>
</dbReference>
<dbReference type="GO" id="GO:0005886">
    <property type="term" value="C:plasma membrane"/>
    <property type="evidence" value="ECO:0007669"/>
    <property type="project" value="UniProtKB-SubCell"/>
</dbReference>
<feature type="transmembrane region" description="Helical" evidence="10">
    <location>
        <begin position="175"/>
        <end position="198"/>
    </location>
</feature>
<comment type="caution">
    <text evidence="11">The sequence shown here is derived from an EMBL/GenBank/DDBJ whole genome shotgun (WGS) entry which is preliminary data.</text>
</comment>
<evidence type="ECO:0000256" key="5">
    <source>
        <dbReference type="ARBA" id="ARBA00022692"/>
    </source>
</evidence>
<dbReference type="InterPro" id="IPR050222">
    <property type="entry name" value="MATE_MdtK"/>
</dbReference>
<dbReference type="CDD" id="cd13133">
    <property type="entry name" value="MATE_like_7"/>
    <property type="match status" value="1"/>
</dbReference>
<evidence type="ECO:0000313" key="11">
    <source>
        <dbReference type="EMBL" id="TXS93619.1"/>
    </source>
</evidence>
<dbReference type="AlphaFoldDB" id="A0A5C9A0N4"/>
<comment type="subcellular location">
    <subcellularLocation>
        <location evidence="1">Cell inner membrane</location>
        <topology evidence="1">Multi-pass membrane protein</topology>
    </subcellularLocation>
</comment>
<evidence type="ECO:0000256" key="4">
    <source>
        <dbReference type="ARBA" id="ARBA00022475"/>
    </source>
</evidence>
<dbReference type="NCBIfam" id="TIGR00797">
    <property type="entry name" value="matE"/>
    <property type="match status" value="1"/>
</dbReference>
<keyword evidence="6 10" id="KW-1133">Transmembrane helix</keyword>
<dbReference type="Pfam" id="PF01554">
    <property type="entry name" value="MatE"/>
    <property type="match status" value="2"/>
</dbReference>
<keyword evidence="12" id="KW-1185">Reference proteome</keyword>